<dbReference type="PANTHER" id="PTHR12058">
    <property type="entry name" value="ARP2/3 COMPLEX 34 KDA SUBUNIT"/>
    <property type="match status" value="1"/>
</dbReference>
<evidence type="ECO:0000256" key="3">
    <source>
        <dbReference type="ARBA" id="ARBA00022490"/>
    </source>
</evidence>
<evidence type="ECO:0000313" key="8">
    <source>
        <dbReference type="Proteomes" id="UP000324705"/>
    </source>
</evidence>
<name>A0A9R1PUE7_TRITD</name>
<evidence type="ECO:0000256" key="4">
    <source>
        <dbReference type="ARBA" id="ARBA00023203"/>
    </source>
</evidence>
<keyword evidence="4 6" id="KW-0009">Actin-binding</keyword>
<organism evidence="7 8">
    <name type="scientific">Triticum turgidum subsp. durum</name>
    <name type="common">Durum wheat</name>
    <name type="synonym">Triticum durum</name>
    <dbReference type="NCBI Taxonomy" id="4567"/>
    <lineage>
        <taxon>Eukaryota</taxon>
        <taxon>Viridiplantae</taxon>
        <taxon>Streptophyta</taxon>
        <taxon>Embryophyta</taxon>
        <taxon>Tracheophyta</taxon>
        <taxon>Spermatophyta</taxon>
        <taxon>Magnoliopsida</taxon>
        <taxon>Liliopsida</taxon>
        <taxon>Poales</taxon>
        <taxon>Poaceae</taxon>
        <taxon>BOP clade</taxon>
        <taxon>Pooideae</taxon>
        <taxon>Triticodae</taxon>
        <taxon>Triticeae</taxon>
        <taxon>Triticinae</taxon>
        <taxon>Triticum</taxon>
    </lineage>
</organism>
<dbReference type="GO" id="GO:0051015">
    <property type="term" value="F:actin filament binding"/>
    <property type="evidence" value="ECO:0007669"/>
    <property type="project" value="TreeGrafter"/>
</dbReference>
<dbReference type="InterPro" id="IPR034666">
    <property type="entry name" value="ARPC2/4"/>
</dbReference>
<evidence type="ECO:0000313" key="7">
    <source>
        <dbReference type="EMBL" id="VAH49931.1"/>
    </source>
</evidence>
<dbReference type="InterPro" id="IPR007188">
    <property type="entry name" value="ARPC2"/>
</dbReference>
<sequence length="393" mass="44997">MAFFNGGSRALVEILTRFQSSERPMPVDHTFFELGSVRYHVQVNDPIFESATNHVYICCQRCSQKLPADRMNYVQASASDPENVYLSISTPSLFHEASTSTCLPEFTLQEVRKMYHKFAEIVEPAREGYALTLKLNFSGLTRPKDRARAVRQVSLLQSIVLGSQLKHLLGSLGSSGATKLVYNHRDPFFVSRTPGKINAIFPMRFRDDTDVAVATSFFQELQDAGSSYAKAPKCSWSAIPPPELRGESVQHLTTNGGFVSFDIFERHVKRKRAAKTAWILLNFQAYVKYHIKCTRNYIQSRMRKRQESLAEVIQNARLRGGQDKKKLQVRKKSKRRLFSLGKAKKLQKGFRSVIDGLRRLRLRIRVKALDRFRRCFVMPKLATKKHDYLRLGA</sequence>
<comment type="similarity">
    <text evidence="2 6">Belongs to the ARPC2 family.</text>
</comment>
<dbReference type="Pfam" id="PF04045">
    <property type="entry name" value="P34-Arc"/>
    <property type="match status" value="1"/>
</dbReference>
<comment type="function">
    <text evidence="6">Functions as actin-binding component of the Arp2/3 complex which is involved in regulation of actin polymerization and together with an activating nucleation-promoting factor (NPF) mediates the formation of branched actin networks.</text>
</comment>
<protein>
    <recommendedName>
        <fullName evidence="6">Arp2/3 complex 34 kDa subunit</fullName>
    </recommendedName>
</protein>
<reference evidence="7 8" key="1">
    <citation type="submission" date="2017-09" db="EMBL/GenBank/DDBJ databases">
        <authorList>
            <consortium name="International Durum Wheat Genome Sequencing Consortium (IDWGSC)"/>
            <person name="Milanesi L."/>
        </authorList>
    </citation>
    <scope>NUCLEOTIDE SEQUENCE [LARGE SCALE GENOMIC DNA]</scope>
    <source>
        <strain evidence="8">cv. Svevo</strain>
    </source>
</reference>
<dbReference type="GO" id="GO:0030041">
    <property type="term" value="P:actin filament polymerization"/>
    <property type="evidence" value="ECO:0007669"/>
    <property type="project" value="InterPro"/>
</dbReference>
<dbReference type="Gramene" id="TRITD2Bv1G189350.4">
    <property type="protein sequence ID" value="TRITD2Bv1G189350.4"/>
    <property type="gene ID" value="TRITD2Bv1G189350"/>
</dbReference>
<accession>A0A9R1PUE7</accession>
<evidence type="ECO:0000256" key="5">
    <source>
        <dbReference type="ARBA" id="ARBA00023212"/>
    </source>
</evidence>
<dbReference type="AlphaFoldDB" id="A0A9R1PUE7"/>
<dbReference type="SUPFAM" id="SSF69645">
    <property type="entry name" value="Arp2/3 complex subunits"/>
    <property type="match status" value="2"/>
</dbReference>
<dbReference type="GO" id="GO:0034314">
    <property type="term" value="P:Arp2/3 complex-mediated actin nucleation"/>
    <property type="evidence" value="ECO:0007669"/>
    <property type="project" value="InterPro"/>
</dbReference>
<dbReference type="GO" id="GO:0005200">
    <property type="term" value="F:structural constituent of cytoskeleton"/>
    <property type="evidence" value="ECO:0007669"/>
    <property type="project" value="TreeGrafter"/>
</dbReference>
<keyword evidence="5 6" id="KW-0206">Cytoskeleton</keyword>
<keyword evidence="8" id="KW-1185">Reference proteome</keyword>
<dbReference type="EMBL" id="LT934114">
    <property type="protein sequence ID" value="VAH49931.1"/>
    <property type="molecule type" value="Genomic_DNA"/>
</dbReference>
<evidence type="ECO:0000256" key="1">
    <source>
        <dbReference type="ARBA" id="ARBA00004245"/>
    </source>
</evidence>
<dbReference type="Proteomes" id="UP000324705">
    <property type="component" value="Chromosome 2B"/>
</dbReference>
<dbReference type="PANTHER" id="PTHR12058:SF1">
    <property type="entry name" value="ACTIN-RELATED PROTEIN 2_3 COMPLEX SUBUNIT 2B"/>
    <property type="match status" value="1"/>
</dbReference>
<proteinExistence type="inferred from homology"/>
<dbReference type="Gene3D" id="3.30.1460.20">
    <property type="match status" value="3"/>
</dbReference>
<gene>
    <name evidence="7" type="ORF">TRITD_2Bv1G189350</name>
</gene>
<keyword evidence="3 6" id="KW-0963">Cytoplasm</keyword>
<evidence type="ECO:0000256" key="2">
    <source>
        <dbReference type="ARBA" id="ARBA00007192"/>
    </source>
</evidence>
<evidence type="ECO:0000256" key="6">
    <source>
        <dbReference type="RuleBase" id="RU364015"/>
    </source>
</evidence>
<comment type="subunit">
    <text evidence="6">Component of the Arp2/3 complex.</text>
</comment>
<dbReference type="GO" id="GO:0005885">
    <property type="term" value="C:Arp2/3 protein complex"/>
    <property type="evidence" value="ECO:0007669"/>
    <property type="project" value="InterPro"/>
</dbReference>
<comment type="subcellular location">
    <subcellularLocation>
        <location evidence="1 6">Cytoplasm</location>
        <location evidence="1 6">Cytoskeleton</location>
    </subcellularLocation>
</comment>